<name>A0ABR2GX53_9EUKA</name>
<evidence type="ECO:0000313" key="3">
    <source>
        <dbReference type="Proteomes" id="UP001470230"/>
    </source>
</evidence>
<comment type="caution">
    <text evidence="2">The sequence shown here is derived from an EMBL/GenBank/DDBJ whole genome shotgun (WGS) entry which is preliminary data.</text>
</comment>
<proteinExistence type="predicted"/>
<feature type="region of interest" description="Disordered" evidence="1">
    <location>
        <begin position="1"/>
        <end position="39"/>
    </location>
</feature>
<dbReference type="Proteomes" id="UP001470230">
    <property type="component" value="Unassembled WGS sequence"/>
</dbReference>
<dbReference type="SUPFAM" id="SSF52129">
    <property type="entry name" value="Caspase-like"/>
    <property type="match status" value="1"/>
</dbReference>
<evidence type="ECO:0000256" key="1">
    <source>
        <dbReference type="SAM" id="MobiDB-lite"/>
    </source>
</evidence>
<organism evidence="2 3">
    <name type="scientific">Tritrichomonas musculus</name>
    <dbReference type="NCBI Taxonomy" id="1915356"/>
    <lineage>
        <taxon>Eukaryota</taxon>
        <taxon>Metamonada</taxon>
        <taxon>Parabasalia</taxon>
        <taxon>Tritrichomonadida</taxon>
        <taxon>Tritrichomonadidae</taxon>
        <taxon>Tritrichomonas</taxon>
    </lineage>
</organism>
<feature type="compositionally biased region" description="Basic and acidic residues" evidence="1">
    <location>
        <begin position="22"/>
        <end position="39"/>
    </location>
</feature>
<accession>A0ABR2GX53</accession>
<evidence type="ECO:0000313" key="2">
    <source>
        <dbReference type="EMBL" id="KAK8838451.1"/>
    </source>
</evidence>
<protein>
    <recommendedName>
        <fullName evidence="4">Caspase family p20 domain-containing protein</fullName>
    </recommendedName>
</protein>
<gene>
    <name evidence="2" type="ORF">M9Y10_033078</name>
</gene>
<dbReference type="EMBL" id="JAPFFF010000055">
    <property type="protein sequence ID" value="KAK8838451.1"/>
    <property type="molecule type" value="Genomic_DNA"/>
</dbReference>
<evidence type="ECO:0008006" key="4">
    <source>
        <dbReference type="Google" id="ProtNLM"/>
    </source>
</evidence>
<keyword evidence="3" id="KW-1185">Reference proteome</keyword>
<sequence length="283" mass="33048">MTENIPNSSDKLDQPKKPSNYDNRKEKLSKKNDFSEKKLKQARKASNQKKIIRSFRKIGRCLNFAATSEIPTEGLFNVCLILINFENDKRNPKIGTMNDGYIVGLNLHRLGFKVFYLYNCESSKYTEFIQFFLRNTLQQITIFYSGRDTIINDIHKIEFKDKSIDCDEFSKIISENYNNKCKVVLFSDCMAGGSVFGNSFFSNLDKKSKIVSFYITKEKDQIHALDKRINGKYTFYLCKFIYECPDITPERLVERMNPFIKSSKETFVSEVSNMELQHISIFK</sequence>
<reference evidence="2 3" key="1">
    <citation type="submission" date="2024-04" db="EMBL/GenBank/DDBJ databases">
        <title>Tritrichomonas musculus Genome.</title>
        <authorList>
            <person name="Alves-Ferreira E."/>
            <person name="Grigg M."/>
            <person name="Lorenzi H."/>
            <person name="Galac M."/>
        </authorList>
    </citation>
    <scope>NUCLEOTIDE SEQUENCE [LARGE SCALE GENOMIC DNA]</scope>
    <source>
        <strain evidence="2 3">EAF2021</strain>
    </source>
</reference>
<dbReference type="InterPro" id="IPR029030">
    <property type="entry name" value="Caspase-like_dom_sf"/>
</dbReference>